<protein>
    <recommendedName>
        <fullName evidence="4">Wings apart-like protein C-terminal domain-containing protein</fullName>
    </recommendedName>
</protein>
<sequence>MELDLRLSVCALLARDRRPSLRLLFAGLLLAALAPLRFKDRRFVRKEEVQEGATRGKKRSEGAEGIPETSTLLEAQEFGEMTEHVDEVNFALDGLRKGQPLRIGRLSLVSLLRICSTSEMSLLSCTCS</sequence>
<evidence type="ECO:0000256" key="1">
    <source>
        <dbReference type="ARBA" id="ARBA00006854"/>
    </source>
</evidence>
<dbReference type="InterPro" id="IPR022771">
    <property type="entry name" value="WAPL_C"/>
</dbReference>
<dbReference type="PANTHER" id="PTHR22100:SF13">
    <property type="entry name" value="WINGS APART-LIKE PROTEIN HOMOLOG"/>
    <property type="match status" value="1"/>
</dbReference>
<keyword evidence="3" id="KW-0812">Transmembrane</keyword>
<dbReference type="EMBL" id="CP144697">
    <property type="protein sequence ID" value="WVZ14838.1"/>
    <property type="molecule type" value="Genomic_DNA"/>
</dbReference>
<proteinExistence type="inferred from homology"/>
<feature type="transmembrane region" description="Helical" evidence="3">
    <location>
        <begin position="20"/>
        <end position="38"/>
    </location>
</feature>
<reference evidence="5 6" key="1">
    <citation type="journal article" date="2023" name="Life. Sci Alliance">
        <title>Evolutionary insights into 3D genome organization and epigenetic landscape of Vigna mungo.</title>
        <authorList>
            <person name="Junaid A."/>
            <person name="Singh B."/>
            <person name="Bhatia S."/>
        </authorList>
    </citation>
    <scope>NUCLEOTIDE SEQUENCE [LARGE SCALE GENOMIC DNA]</scope>
    <source>
        <strain evidence="5">Urdbean</strain>
    </source>
</reference>
<name>A0AAQ3S3C1_VIGMU</name>
<dbReference type="InterPro" id="IPR011989">
    <property type="entry name" value="ARM-like"/>
</dbReference>
<keyword evidence="3" id="KW-1133">Transmembrane helix</keyword>
<comment type="similarity">
    <text evidence="1">Belongs to the WAPL family.</text>
</comment>
<dbReference type="PANTHER" id="PTHR22100">
    <property type="entry name" value="WINGS APART-LIKE PROTEIN HOMOLOG"/>
    <property type="match status" value="1"/>
</dbReference>
<keyword evidence="6" id="KW-1185">Reference proteome</keyword>
<dbReference type="InterPro" id="IPR039874">
    <property type="entry name" value="WAPL"/>
</dbReference>
<dbReference type="Pfam" id="PF07814">
    <property type="entry name" value="WAPL"/>
    <property type="match status" value="1"/>
</dbReference>
<evidence type="ECO:0000313" key="5">
    <source>
        <dbReference type="EMBL" id="WVZ14838.1"/>
    </source>
</evidence>
<feature type="domain" description="Wings apart-like protein C-terminal" evidence="4">
    <location>
        <begin position="70"/>
        <end position="119"/>
    </location>
</feature>
<evidence type="ECO:0000256" key="3">
    <source>
        <dbReference type="SAM" id="Phobius"/>
    </source>
</evidence>
<dbReference type="AlphaFoldDB" id="A0AAQ3S3C1"/>
<evidence type="ECO:0000256" key="2">
    <source>
        <dbReference type="SAM" id="MobiDB-lite"/>
    </source>
</evidence>
<feature type="region of interest" description="Disordered" evidence="2">
    <location>
        <begin position="47"/>
        <end position="67"/>
    </location>
</feature>
<organism evidence="5 6">
    <name type="scientific">Vigna mungo</name>
    <name type="common">Black gram</name>
    <name type="synonym">Phaseolus mungo</name>
    <dbReference type="NCBI Taxonomy" id="3915"/>
    <lineage>
        <taxon>Eukaryota</taxon>
        <taxon>Viridiplantae</taxon>
        <taxon>Streptophyta</taxon>
        <taxon>Embryophyta</taxon>
        <taxon>Tracheophyta</taxon>
        <taxon>Spermatophyta</taxon>
        <taxon>Magnoliopsida</taxon>
        <taxon>eudicotyledons</taxon>
        <taxon>Gunneridae</taxon>
        <taxon>Pentapetalae</taxon>
        <taxon>rosids</taxon>
        <taxon>fabids</taxon>
        <taxon>Fabales</taxon>
        <taxon>Fabaceae</taxon>
        <taxon>Papilionoideae</taxon>
        <taxon>50 kb inversion clade</taxon>
        <taxon>NPAAA clade</taxon>
        <taxon>indigoferoid/millettioid clade</taxon>
        <taxon>Phaseoleae</taxon>
        <taxon>Vigna</taxon>
    </lineage>
</organism>
<dbReference type="Proteomes" id="UP001374535">
    <property type="component" value="Chromosome 4"/>
</dbReference>
<gene>
    <name evidence="5" type="ORF">V8G54_012404</name>
</gene>
<evidence type="ECO:0000259" key="4">
    <source>
        <dbReference type="Pfam" id="PF07814"/>
    </source>
</evidence>
<dbReference type="Gene3D" id="1.25.10.10">
    <property type="entry name" value="Leucine-rich Repeat Variant"/>
    <property type="match status" value="1"/>
</dbReference>
<keyword evidence="3" id="KW-0472">Membrane</keyword>
<accession>A0AAQ3S3C1</accession>
<evidence type="ECO:0000313" key="6">
    <source>
        <dbReference type="Proteomes" id="UP001374535"/>
    </source>
</evidence>